<protein>
    <recommendedName>
        <fullName evidence="2">Toxin</fullName>
    </recommendedName>
</protein>
<name>A0ABU7JCE6_9GAMM</name>
<dbReference type="Proteomes" id="UP001339167">
    <property type="component" value="Unassembled WGS sequence"/>
</dbReference>
<dbReference type="InterPro" id="IPR028344">
    <property type="entry name" value="ParE1/4"/>
</dbReference>
<gene>
    <name evidence="3" type="ORF">QWF21_02830</name>
</gene>
<dbReference type="InterPro" id="IPR007712">
    <property type="entry name" value="RelE/ParE_toxin"/>
</dbReference>
<proteinExistence type="inferred from homology"/>
<dbReference type="Pfam" id="PF05016">
    <property type="entry name" value="ParE_toxin"/>
    <property type="match status" value="1"/>
</dbReference>
<dbReference type="RefSeq" id="WP_330086528.1">
    <property type="nucleotide sequence ID" value="NZ_JAUGZK010000002.1"/>
</dbReference>
<comment type="caution">
    <text evidence="3">The sequence shown here is derived from an EMBL/GenBank/DDBJ whole genome shotgun (WGS) entry which is preliminary data.</text>
</comment>
<keyword evidence="4" id="KW-1185">Reference proteome</keyword>
<reference evidence="3 4" key="1">
    <citation type="submission" date="2023-06" db="EMBL/GenBank/DDBJ databases">
        <title>Alkalimonas sp., MEB004 an alkaliphilic bacterium isolated from Lonar Lake, India.</title>
        <authorList>
            <person name="Joshi A."/>
            <person name="Thite S."/>
        </authorList>
    </citation>
    <scope>NUCLEOTIDE SEQUENCE [LARGE SCALE GENOMIC DNA]</scope>
    <source>
        <strain evidence="3 4">MEB004</strain>
    </source>
</reference>
<evidence type="ECO:0000256" key="1">
    <source>
        <dbReference type="ARBA" id="ARBA00022649"/>
    </source>
</evidence>
<organism evidence="3 4">
    <name type="scientific">Alkalimonas mucilaginosa</name>
    <dbReference type="NCBI Taxonomy" id="3057676"/>
    <lineage>
        <taxon>Bacteria</taxon>
        <taxon>Pseudomonadati</taxon>
        <taxon>Pseudomonadota</taxon>
        <taxon>Gammaproteobacteria</taxon>
        <taxon>Alkalimonas</taxon>
    </lineage>
</organism>
<accession>A0ABU7JCE6</accession>
<dbReference type="EMBL" id="JAUGZK010000002">
    <property type="protein sequence ID" value="MEE2023165.1"/>
    <property type="molecule type" value="Genomic_DNA"/>
</dbReference>
<sequence>MSGFELTPDATADIRRIRQYSLLQWGKLQTNKYLTQLTNSFFMLAEHPKLGSHRPDVRQDAYSFPCQSHIIYYISKTEKIIVFAVLHKHMAPAQHLSERSIPPKN</sequence>
<evidence type="ECO:0000313" key="4">
    <source>
        <dbReference type="Proteomes" id="UP001339167"/>
    </source>
</evidence>
<keyword evidence="1" id="KW-1277">Toxin-antitoxin system</keyword>
<evidence type="ECO:0000256" key="2">
    <source>
        <dbReference type="PIRNR" id="PIRNR029218"/>
    </source>
</evidence>
<dbReference type="InterPro" id="IPR035093">
    <property type="entry name" value="RelE/ParE_toxin_dom_sf"/>
</dbReference>
<evidence type="ECO:0000313" key="3">
    <source>
        <dbReference type="EMBL" id="MEE2023165.1"/>
    </source>
</evidence>
<dbReference type="PIRSF" id="PIRSF029218">
    <property type="entry name" value="ParE"/>
    <property type="match status" value="1"/>
</dbReference>
<dbReference type="Gene3D" id="3.30.2310.20">
    <property type="entry name" value="RelE-like"/>
    <property type="match status" value="1"/>
</dbReference>
<comment type="similarity">
    <text evidence="2">Belongs to the RelE toxin family.</text>
</comment>